<dbReference type="InterPro" id="IPR038664">
    <property type="entry name" value="Gar1/Naf1_Cbf5-bd_sf"/>
</dbReference>
<dbReference type="GO" id="GO:0001522">
    <property type="term" value="P:pseudouridine synthesis"/>
    <property type="evidence" value="ECO:0007669"/>
    <property type="project" value="InterPro"/>
</dbReference>
<dbReference type="InterPro" id="IPR009000">
    <property type="entry name" value="Transl_B-barrel_sf"/>
</dbReference>
<dbReference type="Proteomes" id="UP000297295">
    <property type="component" value="Unassembled WGS sequence"/>
</dbReference>
<evidence type="ECO:0000313" key="2">
    <source>
        <dbReference type="Proteomes" id="UP000297295"/>
    </source>
</evidence>
<comment type="caution">
    <text evidence="1">The sequence shown here is derived from an EMBL/GenBank/DDBJ whole genome shotgun (WGS) entry which is preliminary data.</text>
</comment>
<dbReference type="SUPFAM" id="SSF50447">
    <property type="entry name" value="Translation proteins"/>
    <property type="match status" value="1"/>
</dbReference>
<organism evidence="1 2">
    <name type="scientific">Methanolobus halotolerans</name>
    <dbReference type="NCBI Taxonomy" id="2052935"/>
    <lineage>
        <taxon>Archaea</taxon>
        <taxon>Methanobacteriati</taxon>
        <taxon>Methanobacteriota</taxon>
        <taxon>Stenosarchaea group</taxon>
        <taxon>Methanomicrobia</taxon>
        <taxon>Methanosarcinales</taxon>
        <taxon>Methanosarcinaceae</taxon>
        <taxon>Methanolobus</taxon>
    </lineage>
</organism>
<gene>
    <name evidence="1" type="ORF">CUN85_00770</name>
</gene>
<dbReference type="Gene3D" id="2.40.10.230">
    <property type="entry name" value="Probable tRNA pseudouridine synthase domain"/>
    <property type="match status" value="1"/>
</dbReference>
<proteinExistence type="predicted"/>
<protein>
    <submittedName>
        <fullName evidence="1">H/ACA RNA-protein complex protein Gar1</fullName>
    </submittedName>
</protein>
<dbReference type="Pfam" id="PF04410">
    <property type="entry name" value="Gar1"/>
    <property type="match status" value="1"/>
</dbReference>
<dbReference type="InterPro" id="IPR007504">
    <property type="entry name" value="H/ACA_rnp_Gar1/Naf1"/>
</dbReference>
<evidence type="ECO:0000313" key="1">
    <source>
        <dbReference type="EMBL" id="TGC11441.1"/>
    </source>
</evidence>
<dbReference type="EMBL" id="PGGK01000001">
    <property type="protein sequence ID" value="TGC11441.1"/>
    <property type="molecule type" value="Genomic_DNA"/>
</dbReference>
<dbReference type="OrthoDB" id="60264at2157"/>
<dbReference type="AlphaFoldDB" id="A0A4E0QDI4"/>
<dbReference type="RefSeq" id="WP_135387994.1">
    <property type="nucleotide sequence ID" value="NZ_PGGK01000001.1"/>
</dbReference>
<dbReference type="GO" id="GO:0042254">
    <property type="term" value="P:ribosome biogenesis"/>
    <property type="evidence" value="ECO:0007669"/>
    <property type="project" value="InterPro"/>
</dbReference>
<sequence>MKRLGKVLHISKQDGIIIRGDEKKYSGSMRDMPRINSFVLDKSIKRIGRISGTFGPVDWPFFIVKPNKGSTDSDLKNLINDRVYVQ</sequence>
<reference evidence="1 2" key="1">
    <citation type="submission" date="2017-11" db="EMBL/GenBank/DDBJ databases">
        <title>Isolation and Characterization of Methanogenic Archaea from Saline Meromictic Lake at Siberia.</title>
        <authorList>
            <person name="Shen Y."/>
            <person name="Huang H.-H."/>
            <person name="Lai M.-C."/>
            <person name="Chen S.-C."/>
        </authorList>
    </citation>
    <scope>NUCLEOTIDE SEQUENCE [LARGE SCALE GENOMIC DNA]</scope>
    <source>
        <strain evidence="1 2">SY-01</strain>
    </source>
</reference>
<name>A0A4E0QDI4_9EURY</name>
<accession>A0A4E0QDI4</accession>
<keyword evidence="2" id="KW-1185">Reference proteome</keyword>